<accession>A0A1M6KJ11</accession>
<dbReference type="Proteomes" id="UP000183952">
    <property type="component" value="Unassembled WGS sequence"/>
</dbReference>
<dbReference type="EMBL" id="FRAD01000004">
    <property type="protein sequence ID" value="SHJ58946.1"/>
    <property type="molecule type" value="Genomic_DNA"/>
</dbReference>
<reference evidence="2 3" key="1">
    <citation type="submission" date="2016-11" db="EMBL/GenBank/DDBJ databases">
        <authorList>
            <person name="Jaros S."/>
            <person name="Januszkiewicz K."/>
            <person name="Wedrychowicz H."/>
        </authorList>
    </citation>
    <scope>NUCLEOTIDE SEQUENCE [LARGE SCALE GENOMIC DNA]</scope>
    <source>
        <strain evidence="2 3">DSM 3090</strain>
    </source>
</reference>
<dbReference type="PROSITE" id="PS00383">
    <property type="entry name" value="TYR_PHOSPHATASE_1"/>
    <property type="match status" value="1"/>
</dbReference>
<comment type="similarity">
    <text evidence="1">Belongs to the protein-tyrosine phosphatase family.</text>
</comment>
<dbReference type="GO" id="GO:0004721">
    <property type="term" value="F:phosphoprotein phosphatase activity"/>
    <property type="evidence" value="ECO:0007669"/>
    <property type="project" value="InterPro"/>
</dbReference>
<evidence type="ECO:0000313" key="2">
    <source>
        <dbReference type="EMBL" id="SHJ58946.1"/>
    </source>
</evidence>
<dbReference type="RefSeq" id="WP_072901921.1">
    <property type="nucleotide sequence ID" value="NZ_FRAD01000004.1"/>
</dbReference>
<dbReference type="AlphaFoldDB" id="A0A1M6KJ11"/>
<evidence type="ECO:0000256" key="1">
    <source>
        <dbReference type="ARBA" id="ARBA00009580"/>
    </source>
</evidence>
<organism evidence="2 3">
    <name type="scientific">Hathewaya proteolytica DSM 3090</name>
    <dbReference type="NCBI Taxonomy" id="1121331"/>
    <lineage>
        <taxon>Bacteria</taxon>
        <taxon>Bacillati</taxon>
        <taxon>Bacillota</taxon>
        <taxon>Clostridia</taxon>
        <taxon>Eubacteriales</taxon>
        <taxon>Clostridiaceae</taxon>
        <taxon>Hathewaya</taxon>
    </lineage>
</organism>
<evidence type="ECO:0000313" key="3">
    <source>
        <dbReference type="Proteomes" id="UP000183952"/>
    </source>
</evidence>
<protein>
    <submittedName>
        <fullName evidence="2">Protein-tyrosine phosphatase</fullName>
    </submittedName>
</protein>
<dbReference type="InterPro" id="IPR026893">
    <property type="entry name" value="Tyr/Ser_Pase_IphP-type"/>
</dbReference>
<dbReference type="InterPro" id="IPR016130">
    <property type="entry name" value="Tyr_Pase_AS"/>
</dbReference>
<dbReference type="Pfam" id="PF13350">
    <property type="entry name" value="Y_phosphatase3"/>
    <property type="match status" value="1"/>
</dbReference>
<sequence length="254" mass="29224">MILSFEGIKNVRDISEIRRADGKALKRNKIFRGAELSEATENDIKLLKGKYGVKVIVDFRGESACSERPNKLVPSSHYYNIPSLPAGTIPKGENDTSEEFAQLMERPMEMFMKIYEALALSEESADAYKKFFHILIDNNCPSVYLHCKQGKDRTGIAMFLLLTVLGFDREDIINDYLMTNDAMKPEFDRLKNEGVLNDKHKLELYTVIMLVRRECIEKYISLINDKYGSVDSYIRNRLGIDEDKVKLLQKGYLE</sequence>
<dbReference type="Gene3D" id="3.90.190.10">
    <property type="entry name" value="Protein tyrosine phosphatase superfamily"/>
    <property type="match status" value="1"/>
</dbReference>
<proteinExistence type="inferred from homology"/>
<dbReference type="OrthoDB" id="9815473at2"/>
<dbReference type="PANTHER" id="PTHR31126:SF1">
    <property type="entry name" value="TYROSINE SPECIFIC PROTEIN PHOSPHATASES DOMAIN-CONTAINING PROTEIN"/>
    <property type="match status" value="1"/>
</dbReference>
<dbReference type="InterPro" id="IPR029021">
    <property type="entry name" value="Prot-tyrosine_phosphatase-like"/>
</dbReference>
<gene>
    <name evidence="2" type="ORF">SAMN02745248_00489</name>
</gene>
<dbReference type="STRING" id="1121331.SAMN02745248_00489"/>
<dbReference type="SUPFAM" id="SSF52799">
    <property type="entry name" value="(Phosphotyrosine protein) phosphatases II"/>
    <property type="match status" value="1"/>
</dbReference>
<keyword evidence="3" id="KW-1185">Reference proteome</keyword>
<name>A0A1M6KJ11_9CLOT</name>
<dbReference type="PANTHER" id="PTHR31126">
    <property type="entry name" value="TYROSINE-PROTEIN PHOSPHATASE"/>
    <property type="match status" value="1"/>
</dbReference>